<evidence type="ECO:0000256" key="5">
    <source>
        <dbReference type="ARBA" id="ARBA00022679"/>
    </source>
</evidence>
<dbReference type="InterPro" id="IPR002376">
    <property type="entry name" value="Formyl_transf_N"/>
</dbReference>
<sequence length="314" mass="33147">MTEALRIVFAGTPEFAAEHLKALLDTPHQIVAVYSQPDRPAGRGQKLTPSPVKQLAVQHDIPVYQPQTLRDPAAQAELAALKPDLMVVVAYGLILPQVVLDIPRLGCINSHASLLPRWRGAAPIQRAVEAGDAESGVTVMQMEAGLDTGPMLLKVSTPISASDTGGSLHDRLASLGPQAVVQAIAGLAAGSLVAEVQDDALATYAHKLNKDEARLDFSRPAAELERLVRAFHPWPICHSTLNGEAIKVHAAHKTEGQGAPGTILAVDKHGLSVACGEGALCLTRLQLPGGKALNFADLYNSRRELFAVGQVLGA</sequence>
<dbReference type="InterPro" id="IPR037022">
    <property type="entry name" value="Formyl_trans_C_sf"/>
</dbReference>
<dbReference type="CDD" id="cd08704">
    <property type="entry name" value="Met_tRNA_FMT_C"/>
    <property type="match status" value="1"/>
</dbReference>
<dbReference type="PROSITE" id="PS00373">
    <property type="entry name" value="GART"/>
    <property type="match status" value="1"/>
</dbReference>
<evidence type="ECO:0000259" key="10">
    <source>
        <dbReference type="Pfam" id="PF02911"/>
    </source>
</evidence>
<evidence type="ECO:0000256" key="8">
    <source>
        <dbReference type="HAMAP-Rule" id="MF_00182"/>
    </source>
</evidence>
<comment type="caution">
    <text evidence="11">The sequence shown here is derived from an EMBL/GenBank/DDBJ whole genome shotgun (WGS) entry which is preliminary data.</text>
</comment>
<dbReference type="InterPro" id="IPR001555">
    <property type="entry name" value="GART_AS"/>
</dbReference>
<evidence type="ECO:0000256" key="6">
    <source>
        <dbReference type="ARBA" id="ARBA00022917"/>
    </source>
</evidence>
<dbReference type="InterPro" id="IPR011034">
    <property type="entry name" value="Formyl_transferase-like_C_sf"/>
</dbReference>
<proteinExistence type="inferred from homology"/>
<evidence type="ECO:0000313" key="12">
    <source>
        <dbReference type="Proteomes" id="UP000198512"/>
    </source>
</evidence>
<evidence type="ECO:0000313" key="11">
    <source>
        <dbReference type="EMBL" id="SEQ89081.1"/>
    </source>
</evidence>
<feature type="domain" description="Formyl transferase C-terminal" evidence="10">
    <location>
        <begin position="207"/>
        <end position="302"/>
    </location>
</feature>
<feature type="domain" description="Formyl transferase N-terminal" evidence="9">
    <location>
        <begin position="6"/>
        <end position="184"/>
    </location>
</feature>
<evidence type="ECO:0000259" key="9">
    <source>
        <dbReference type="Pfam" id="PF00551"/>
    </source>
</evidence>
<dbReference type="InterPro" id="IPR041711">
    <property type="entry name" value="Met-tRNA-FMT_N"/>
</dbReference>
<gene>
    <name evidence="8" type="primary">fmt</name>
    <name evidence="11" type="ORF">SAMN05216600_11191</name>
</gene>
<evidence type="ECO:0000256" key="2">
    <source>
        <dbReference type="ARBA" id="ARBA00010699"/>
    </source>
</evidence>
<accession>A0ABY1BHQ7</accession>
<dbReference type="NCBIfam" id="TIGR00460">
    <property type="entry name" value="fmt"/>
    <property type="match status" value="1"/>
</dbReference>
<dbReference type="HAMAP" id="MF_00182">
    <property type="entry name" value="Formyl_trans"/>
    <property type="match status" value="1"/>
</dbReference>
<dbReference type="SUPFAM" id="SSF53328">
    <property type="entry name" value="Formyltransferase"/>
    <property type="match status" value="1"/>
</dbReference>
<dbReference type="Pfam" id="PF00551">
    <property type="entry name" value="Formyl_trans_N"/>
    <property type="match status" value="1"/>
</dbReference>
<dbReference type="CDD" id="cd08646">
    <property type="entry name" value="FMT_core_Met-tRNA-FMT_N"/>
    <property type="match status" value="1"/>
</dbReference>
<dbReference type="SUPFAM" id="SSF50486">
    <property type="entry name" value="FMT C-terminal domain-like"/>
    <property type="match status" value="1"/>
</dbReference>
<evidence type="ECO:0000256" key="1">
    <source>
        <dbReference type="ARBA" id="ARBA00002606"/>
    </source>
</evidence>
<dbReference type="RefSeq" id="WP_069521667.1">
    <property type="nucleotide sequence ID" value="NZ_FOFP01000011.1"/>
</dbReference>
<dbReference type="PANTHER" id="PTHR11138:SF5">
    <property type="entry name" value="METHIONYL-TRNA FORMYLTRANSFERASE, MITOCHONDRIAL"/>
    <property type="match status" value="1"/>
</dbReference>
<protein>
    <recommendedName>
        <fullName evidence="4 8">Methionyl-tRNA formyltransferase</fullName>
        <ecNumber evidence="3 8">2.1.2.9</ecNumber>
    </recommendedName>
</protein>
<dbReference type="InterPro" id="IPR005794">
    <property type="entry name" value="Fmt"/>
</dbReference>
<comment type="similarity">
    <text evidence="2 8">Belongs to the Fmt family.</text>
</comment>
<dbReference type="Gene3D" id="3.40.50.170">
    <property type="entry name" value="Formyl transferase, N-terminal domain"/>
    <property type="match status" value="1"/>
</dbReference>
<dbReference type="EMBL" id="FOFP01000011">
    <property type="protein sequence ID" value="SEQ89081.1"/>
    <property type="molecule type" value="Genomic_DNA"/>
</dbReference>
<dbReference type="Pfam" id="PF02911">
    <property type="entry name" value="Formyl_trans_C"/>
    <property type="match status" value="1"/>
</dbReference>
<dbReference type="PANTHER" id="PTHR11138">
    <property type="entry name" value="METHIONYL-TRNA FORMYLTRANSFERASE"/>
    <property type="match status" value="1"/>
</dbReference>
<dbReference type="Proteomes" id="UP000198512">
    <property type="component" value="Unassembled WGS sequence"/>
</dbReference>
<name>A0ABY1BHQ7_9PSED</name>
<reference evidence="11 12" key="1">
    <citation type="submission" date="2016-10" db="EMBL/GenBank/DDBJ databases">
        <authorList>
            <person name="Varghese N."/>
            <person name="Submissions S."/>
        </authorList>
    </citation>
    <scope>NUCLEOTIDE SEQUENCE [LARGE SCALE GENOMIC DNA]</scope>
    <source>
        <strain evidence="11 12">CIP 109853</strain>
    </source>
</reference>
<evidence type="ECO:0000256" key="3">
    <source>
        <dbReference type="ARBA" id="ARBA00012261"/>
    </source>
</evidence>
<comment type="catalytic activity">
    <reaction evidence="7 8">
        <text>L-methionyl-tRNA(fMet) + (6R)-10-formyltetrahydrofolate = N-formyl-L-methionyl-tRNA(fMet) + (6S)-5,6,7,8-tetrahydrofolate + H(+)</text>
        <dbReference type="Rhea" id="RHEA:24380"/>
        <dbReference type="Rhea" id="RHEA-COMP:9952"/>
        <dbReference type="Rhea" id="RHEA-COMP:9953"/>
        <dbReference type="ChEBI" id="CHEBI:15378"/>
        <dbReference type="ChEBI" id="CHEBI:57453"/>
        <dbReference type="ChEBI" id="CHEBI:78530"/>
        <dbReference type="ChEBI" id="CHEBI:78844"/>
        <dbReference type="ChEBI" id="CHEBI:195366"/>
        <dbReference type="EC" id="2.1.2.9"/>
    </reaction>
</comment>
<keyword evidence="12" id="KW-1185">Reference proteome</keyword>
<evidence type="ECO:0000256" key="7">
    <source>
        <dbReference type="ARBA" id="ARBA00048558"/>
    </source>
</evidence>
<dbReference type="InterPro" id="IPR036477">
    <property type="entry name" value="Formyl_transf_N_sf"/>
</dbReference>
<evidence type="ECO:0000256" key="4">
    <source>
        <dbReference type="ARBA" id="ARBA00016014"/>
    </source>
</evidence>
<dbReference type="EC" id="2.1.2.9" evidence="3 8"/>
<dbReference type="InterPro" id="IPR044135">
    <property type="entry name" value="Met-tRNA-FMT_C"/>
</dbReference>
<keyword evidence="5 8" id="KW-0808">Transferase</keyword>
<keyword evidence="6 8" id="KW-0648">Protein biosynthesis</keyword>
<organism evidence="11 12">
    <name type="scientific">Pseudomonas cuatrocienegasensis</name>
    <dbReference type="NCBI Taxonomy" id="543360"/>
    <lineage>
        <taxon>Bacteria</taxon>
        <taxon>Pseudomonadati</taxon>
        <taxon>Pseudomonadota</taxon>
        <taxon>Gammaproteobacteria</taxon>
        <taxon>Pseudomonadales</taxon>
        <taxon>Pseudomonadaceae</taxon>
        <taxon>Pseudomonas</taxon>
    </lineage>
</organism>
<feature type="binding site" evidence="8">
    <location>
        <begin position="113"/>
        <end position="116"/>
    </location>
    <ligand>
        <name>(6S)-5,6,7,8-tetrahydrofolate</name>
        <dbReference type="ChEBI" id="CHEBI:57453"/>
    </ligand>
</feature>
<dbReference type="InterPro" id="IPR005793">
    <property type="entry name" value="Formyl_trans_C"/>
</dbReference>
<dbReference type="Gene3D" id="3.10.25.10">
    <property type="entry name" value="Formyl transferase, C-terminal domain"/>
    <property type="match status" value="1"/>
</dbReference>
<comment type="function">
    <text evidence="1 8">Attaches a formyl group to the free amino group of methionyl-tRNA(fMet). The formyl group appears to play a dual role in the initiator identity of N-formylmethionyl-tRNA by promoting its recognition by IF2 and preventing the misappropriation of this tRNA by the elongation apparatus.</text>
</comment>